<keyword evidence="4 12" id="KW-0460">Magnesium</keyword>
<evidence type="ECO:0000256" key="4">
    <source>
        <dbReference type="ARBA" id="ARBA00022842"/>
    </source>
</evidence>
<dbReference type="GO" id="GO:0005975">
    <property type="term" value="P:carbohydrate metabolic process"/>
    <property type="evidence" value="ECO:0007669"/>
    <property type="project" value="InterPro"/>
</dbReference>
<feature type="site" description="Important for catalytic activity and assists the phosphoryl transfer reaction to Asp8 by balancing charge and orienting the reacting groups" evidence="13">
    <location>
        <position position="115"/>
    </location>
</feature>
<keyword evidence="6" id="KW-0119">Carbohydrate metabolism</keyword>
<dbReference type="PANTHER" id="PTHR46193:SF18">
    <property type="entry name" value="HEXITOL PHOSPHATASE B"/>
    <property type="match status" value="1"/>
</dbReference>
<dbReference type="AlphaFoldDB" id="A0A6M1T502"/>
<protein>
    <recommendedName>
        <fullName evidence="9">Beta-phosphoglucomutase</fullName>
        <ecNumber evidence="8">5.4.2.6</ecNumber>
    </recommendedName>
</protein>
<evidence type="ECO:0000256" key="6">
    <source>
        <dbReference type="ARBA" id="ARBA00023277"/>
    </source>
</evidence>
<evidence type="ECO:0000256" key="3">
    <source>
        <dbReference type="ARBA" id="ARBA00022723"/>
    </source>
</evidence>
<dbReference type="EMBL" id="JAALLS010000001">
    <property type="protein sequence ID" value="NGP87031.1"/>
    <property type="molecule type" value="Genomic_DNA"/>
</dbReference>
<feature type="binding site" evidence="11">
    <location>
        <begin position="45"/>
        <end position="50"/>
    </location>
    <ligand>
        <name>substrate</name>
    </ligand>
</feature>
<dbReference type="Pfam" id="PF13419">
    <property type="entry name" value="HAD_2"/>
    <property type="match status" value="1"/>
</dbReference>
<evidence type="ECO:0000313" key="14">
    <source>
        <dbReference type="EMBL" id="NGP87031.1"/>
    </source>
</evidence>
<dbReference type="InterPro" id="IPR023198">
    <property type="entry name" value="PGP-like_dom2"/>
</dbReference>
<feature type="binding site" evidence="12">
    <location>
        <position position="12"/>
    </location>
    <ligand>
        <name>Mg(2+)</name>
        <dbReference type="ChEBI" id="CHEBI:18420"/>
    </ligand>
</feature>
<feature type="active site" description="Proton donor/acceptor" evidence="10">
    <location>
        <position position="12"/>
    </location>
</feature>
<evidence type="ECO:0000256" key="10">
    <source>
        <dbReference type="PIRSR" id="PIRSR610972-1"/>
    </source>
</evidence>
<dbReference type="InterPro" id="IPR010972">
    <property type="entry name" value="Beta-PGM"/>
</dbReference>
<dbReference type="NCBIfam" id="TIGR01509">
    <property type="entry name" value="HAD-SF-IA-v3"/>
    <property type="match status" value="1"/>
</dbReference>
<comment type="cofactor">
    <cofactor evidence="12">
        <name>Mg(2+)</name>
        <dbReference type="ChEBI" id="CHEBI:18420"/>
    </cofactor>
    <text evidence="12">Binds 2 magnesium ions per subunit.</text>
</comment>
<gene>
    <name evidence="14" type="primary">pgmB</name>
    <name evidence="14" type="ORF">G3569_01590</name>
</gene>
<accession>A0A6M1T502</accession>
<keyword evidence="5 14" id="KW-0413">Isomerase</keyword>
<name>A0A6M1T502_9BACT</name>
<dbReference type="InterPro" id="IPR023214">
    <property type="entry name" value="HAD_sf"/>
</dbReference>
<dbReference type="Proteomes" id="UP000479132">
    <property type="component" value="Unassembled WGS sequence"/>
</dbReference>
<dbReference type="InterPro" id="IPR051600">
    <property type="entry name" value="Beta-PGM-like"/>
</dbReference>
<dbReference type="NCBIfam" id="TIGR02009">
    <property type="entry name" value="PGMB-YQAB-SF"/>
    <property type="match status" value="1"/>
</dbReference>
<dbReference type="SUPFAM" id="SSF56784">
    <property type="entry name" value="HAD-like"/>
    <property type="match status" value="1"/>
</dbReference>
<dbReference type="Gene3D" id="3.40.50.1000">
    <property type="entry name" value="HAD superfamily/HAD-like"/>
    <property type="match status" value="1"/>
</dbReference>
<feature type="binding site" evidence="11">
    <location>
        <begin position="10"/>
        <end position="12"/>
    </location>
    <ligand>
        <name>substrate</name>
    </ligand>
</feature>
<evidence type="ECO:0000256" key="1">
    <source>
        <dbReference type="ARBA" id="ARBA00006171"/>
    </source>
</evidence>
<dbReference type="SFLD" id="SFLDG01135">
    <property type="entry name" value="C1.5.6:_HAD__Beta-PGM__Phospha"/>
    <property type="match status" value="1"/>
</dbReference>
<comment type="catalytic activity">
    <reaction evidence="7">
        <text>beta-D-glucose 1-phosphate = beta-D-glucose 6-phosphate</text>
        <dbReference type="Rhea" id="RHEA:20113"/>
        <dbReference type="ChEBI" id="CHEBI:57684"/>
        <dbReference type="ChEBI" id="CHEBI:58247"/>
        <dbReference type="EC" id="5.4.2.6"/>
    </reaction>
</comment>
<feature type="binding site" evidence="11">
    <location>
        <position position="77"/>
    </location>
    <ligand>
        <name>substrate</name>
    </ligand>
</feature>
<dbReference type="NCBIfam" id="TIGR01990">
    <property type="entry name" value="bPGM"/>
    <property type="match status" value="1"/>
</dbReference>
<evidence type="ECO:0000256" key="8">
    <source>
        <dbReference type="ARBA" id="ARBA00044968"/>
    </source>
</evidence>
<dbReference type="GO" id="GO:0008801">
    <property type="term" value="F:beta-phosphoglucomutase activity"/>
    <property type="evidence" value="ECO:0007669"/>
    <property type="project" value="UniProtKB-EC"/>
</dbReference>
<evidence type="ECO:0000256" key="13">
    <source>
        <dbReference type="PIRSR" id="PIRSR610972-4"/>
    </source>
</evidence>
<feature type="binding site" evidence="12">
    <location>
        <position position="170"/>
    </location>
    <ligand>
        <name>Mg(2+)</name>
        <dbReference type="ChEBI" id="CHEBI:18420"/>
    </ligand>
</feature>
<dbReference type="SFLD" id="SFLDS00003">
    <property type="entry name" value="Haloacid_Dehalogenase"/>
    <property type="match status" value="1"/>
</dbReference>
<organism evidence="14 15">
    <name type="scientific">Fodinibius halophilus</name>
    <dbReference type="NCBI Taxonomy" id="1736908"/>
    <lineage>
        <taxon>Bacteria</taxon>
        <taxon>Pseudomonadati</taxon>
        <taxon>Balneolota</taxon>
        <taxon>Balneolia</taxon>
        <taxon>Balneolales</taxon>
        <taxon>Balneolaceae</taxon>
        <taxon>Fodinibius</taxon>
    </lineage>
</organism>
<evidence type="ECO:0000256" key="2">
    <source>
        <dbReference type="ARBA" id="ARBA00022553"/>
    </source>
</evidence>
<feature type="binding site" evidence="11">
    <location>
        <position position="146"/>
    </location>
    <ligand>
        <name>substrate</name>
    </ligand>
</feature>
<evidence type="ECO:0000256" key="9">
    <source>
        <dbReference type="ARBA" id="ARBA00044991"/>
    </source>
</evidence>
<sequence length="218" mass="24375">MNVPKTWIFDLDGVIVETAQFHYKSWKRLAHSLDIPFDESHNEALKGVSRSKSLNIILELDDREVSEKEFQRLMDKKNGWYQNYIAELTPDDILDGIPEFLDTLKERGAKLAIGSSSKNAQYILDYLQLTETFDAIIDGTKVKNTKPDPEVFLKGAQAVGEDPEDCVVFEDAESGVEAANRANMLCVGVGSEEILGDADLVIDSFVDMSPEDLLEKLS</sequence>
<evidence type="ECO:0000256" key="5">
    <source>
        <dbReference type="ARBA" id="ARBA00023235"/>
    </source>
</evidence>
<proteinExistence type="inferred from homology"/>
<feature type="active site" description="Proton donor/acceptor" evidence="10">
    <location>
        <position position="10"/>
    </location>
</feature>
<dbReference type="EC" id="5.4.2.6" evidence="8"/>
<dbReference type="Gene3D" id="1.10.150.240">
    <property type="entry name" value="Putative phosphatase, domain 2"/>
    <property type="match status" value="1"/>
</dbReference>
<keyword evidence="2" id="KW-0597">Phosphoprotein</keyword>
<dbReference type="InterPro" id="IPR041492">
    <property type="entry name" value="HAD_2"/>
</dbReference>
<evidence type="ECO:0000313" key="15">
    <source>
        <dbReference type="Proteomes" id="UP000479132"/>
    </source>
</evidence>
<dbReference type="SFLD" id="SFLDG01129">
    <property type="entry name" value="C1.5:_HAD__Beta-PGM__Phosphata"/>
    <property type="match status" value="1"/>
</dbReference>
<dbReference type="InterPro" id="IPR036412">
    <property type="entry name" value="HAD-like_sf"/>
</dbReference>
<dbReference type="InterPro" id="IPR010976">
    <property type="entry name" value="B-phosphoglucomutase_hydrolase"/>
</dbReference>
<comment type="caution">
    <text evidence="14">The sequence shown here is derived from an EMBL/GenBank/DDBJ whole genome shotgun (WGS) entry which is preliminary data.</text>
</comment>
<evidence type="ECO:0000256" key="11">
    <source>
        <dbReference type="PIRSR" id="PIRSR610972-2"/>
    </source>
</evidence>
<comment type="similarity">
    <text evidence="1">Belongs to the HAD-like hydrolase superfamily. CbbY/CbbZ/Gph/YieH family.</text>
</comment>
<dbReference type="RefSeq" id="WP_165265383.1">
    <property type="nucleotide sequence ID" value="NZ_JAALLS010000001.1"/>
</dbReference>
<feature type="site" description="Important for catalytic activity and assists the phosphoryl transfer reaction to Asp8 by balancing charge and orienting the reacting groups" evidence="13">
    <location>
        <position position="146"/>
    </location>
</feature>
<dbReference type="PANTHER" id="PTHR46193">
    <property type="entry name" value="6-PHOSPHOGLUCONATE PHOSPHATASE"/>
    <property type="match status" value="1"/>
</dbReference>
<feature type="binding site" evidence="12">
    <location>
        <position position="10"/>
    </location>
    <ligand>
        <name>Mg(2+)</name>
        <dbReference type="ChEBI" id="CHEBI:18420"/>
    </ligand>
</feature>
<keyword evidence="15" id="KW-1185">Reference proteome</keyword>
<feature type="binding site" evidence="11">
    <location>
        <position position="53"/>
    </location>
    <ligand>
        <name>substrate</name>
    </ligand>
</feature>
<evidence type="ECO:0000256" key="7">
    <source>
        <dbReference type="ARBA" id="ARBA00044926"/>
    </source>
</evidence>
<feature type="binding site" evidence="12">
    <location>
        <position position="171"/>
    </location>
    <ligand>
        <name>Mg(2+)</name>
        <dbReference type="ChEBI" id="CHEBI:18420"/>
    </ligand>
</feature>
<dbReference type="InterPro" id="IPR006439">
    <property type="entry name" value="HAD-SF_hydro_IA"/>
</dbReference>
<dbReference type="GO" id="GO:0000287">
    <property type="term" value="F:magnesium ion binding"/>
    <property type="evidence" value="ECO:0007669"/>
    <property type="project" value="InterPro"/>
</dbReference>
<feature type="binding site" evidence="11">
    <location>
        <begin position="115"/>
        <end position="119"/>
    </location>
    <ligand>
        <name>substrate</name>
    </ligand>
</feature>
<dbReference type="CDD" id="cd02598">
    <property type="entry name" value="HAD_BPGM"/>
    <property type="match status" value="1"/>
</dbReference>
<keyword evidence="3 12" id="KW-0479">Metal-binding</keyword>
<feature type="binding site" evidence="11">
    <location>
        <position position="26"/>
    </location>
    <ligand>
        <name>substrate</name>
    </ligand>
</feature>
<reference evidence="14 15" key="1">
    <citation type="submission" date="2020-02" db="EMBL/GenBank/DDBJ databases">
        <title>Aliifodinibius halophilus 2W32, complete genome.</title>
        <authorList>
            <person name="Li Y."/>
            <person name="Wu S."/>
        </authorList>
    </citation>
    <scope>NUCLEOTIDE SEQUENCE [LARGE SCALE GENOMIC DNA]</scope>
    <source>
        <strain evidence="14 15">2W32</strain>
    </source>
</reference>
<evidence type="ECO:0000256" key="12">
    <source>
        <dbReference type="PIRSR" id="PIRSR610972-3"/>
    </source>
</evidence>